<accession>A0A2C9M6P0</accession>
<dbReference type="PROSITE" id="PS50871">
    <property type="entry name" value="C1Q"/>
    <property type="match status" value="1"/>
</dbReference>
<dbReference type="OrthoDB" id="6154955at2759"/>
<evidence type="ECO:0000313" key="5">
    <source>
        <dbReference type="Proteomes" id="UP000076420"/>
    </source>
</evidence>
<dbReference type="VEuPathDB" id="VectorBase:BGLAX_048076"/>
<organism evidence="4 5">
    <name type="scientific">Biomphalaria glabrata</name>
    <name type="common">Bloodfluke planorb</name>
    <name type="synonym">Freshwater snail</name>
    <dbReference type="NCBI Taxonomy" id="6526"/>
    <lineage>
        <taxon>Eukaryota</taxon>
        <taxon>Metazoa</taxon>
        <taxon>Spiralia</taxon>
        <taxon>Lophotrochozoa</taxon>
        <taxon>Mollusca</taxon>
        <taxon>Gastropoda</taxon>
        <taxon>Heterobranchia</taxon>
        <taxon>Euthyneura</taxon>
        <taxon>Panpulmonata</taxon>
        <taxon>Hygrophila</taxon>
        <taxon>Lymnaeoidea</taxon>
        <taxon>Planorbidae</taxon>
        <taxon>Biomphalaria</taxon>
    </lineage>
</organism>
<dbReference type="VEuPathDB" id="VectorBase:BGLB039073"/>
<keyword evidence="1" id="KW-0175">Coiled coil</keyword>
<evidence type="ECO:0000256" key="1">
    <source>
        <dbReference type="SAM" id="Coils"/>
    </source>
</evidence>
<evidence type="ECO:0000259" key="3">
    <source>
        <dbReference type="PROSITE" id="PS50871"/>
    </source>
</evidence>
<gene>
    <name evidence="4" type="primary">106058888</name>
</gene>
<dbReference type="Gene3D" id="2.60.120.40">
    <property type="match status" value="1"/>
</dbReference>
<protein>
    <recommendedName>
        <fullName evidence="3">C1q domain-containing protein</fullName>
    </recommendedName>
</protein>
<proteinExistence type="predicted"/>
<dbReference type="InterPro" id="IPR008983">
    <property type="entry name" value="Tumour_necrosis_fac-like_dom"/>
</dbReference>
<sequence>MSNIKLNKYKPLHGTVNVPVTTLKWFPSWPASKQMRPAKQVKAVRAQLEVLEDLKVQIDGLLGNISHVIQVGESWIGESDNKTFTDIYQFLTFQTAECISKFSSIPNESKDACQSADTTEPSVKENTPVTASALQGDRELSKLMLRFESIENTVTSNSNKIKTLNQRIEEQERYLNESTLKAQEEMDKTNAKKYEQIIEELHAASSFMSNLQKETESLSQKMNERVITACQQEQRESNRVAEVNEMKLEISKTTESLSNLTSLYDALSSQVKGTNGKISELNISVEKITLNNQEKSAQIMEENRKDWEEKTRNQTDDTEDTLQSTNDLFLEKGACKSTTVSDSSVLATTLKRSMDEQKLKYKHYDKKINKLSEKITQMNECVSFHVEVESDRTLNLRAARNFTCFNEDITNEGKHFDVETGTFSVPCSGLYLFSLMLDIDNDEEMEFNIYVKSKNDEEHNCHYTYVIEDDHNITSVVFPLNLSKEDEVYIRPEEDYFHVNVRSKSYFSCLLIKSLKKKALTFDFC</sequence>
<feature type="compositionally biased region" description="Polar residues" evidence="2">
    <location>
        <begin position="115"/>
        <end position="129"/>
    </location>
</feature>
<dbReference type="Proteomes" id="UP000076420">
    <property type="component" value="Unassembled WGS sequence"/>
</dbReference>
<dbReference type="InterPro" id="IPR001073">
    <property type="entry name" value="C1q_dom"/>
</dbReference>
<reference evidence="4" key="1">
    <citation type="submission" date="2020-05" db="UniProtKB">
        <authorList>
            <consortium name="EnsemblMetazoa"/>
        </authorList>
    </citation>
    <scope>IDENTIFICATION</scope>
    <source>
        <strain evidence="4">BB02</strain>
    </source>
</reference>
<feature type="region of interest" description="Disordered" evidence="2">
    <location>
        <begin position="107"/>
        <end position="129"/>
    </location>
</feature>
<dbReference type="Pfam" id="PF00386">
    <property type="entry name" value="C1q"/>
    <property type="match status" value="1"/>
</dbReference>
<dbReference type="SMART" id="SM00110">
    <property type="entry name" value="C1Q"/>
    <property type="match status" value="1"/>
</dbReference>
<feature type="coiled-coil region" evidence="1">
    <location>
        <begin position="290"/>
        <end position="317"/>
    </location>
</feature>
<evidence type="ECO:0000256" key="2">
    <source>
        <dbReference type="SAM" id="MobiDB-lite"/>
    </source>
</evidence>
<feature type="domain" description="C1q" evidence="3">
    <location>
        <begin position="377"/>
        <end position="518"/>
    </location>
</feature>
<dbReference type="AlphaFoldDB" id="A0A2C9M6P0"/>
<evidence type="ECO:0000313" key="4">
    <source>
        <dbReference type="EnsemblMetazoa" id="BGLB039073-PB"/>
    </source>
</evidence>
<dbReference type="EnsemblMetazoa" id="BGLB039073-RB">
    <property type="protein sequence ID" value="BGLB039073-PB"/>
    <property type="gene ID" value="BGLB039073"/>
</dbReference>
<dbReference type="SUPFAM" id="SSF49842">
    <property type="entry name" value="TNF-like"/>
    <property type="match status" value="1"/>
</dbReference>
<name>A0A2C9M6P0_BIOGL</name>
<dbReference type="KEGG" id="bgt:106058888"/>